<gene>
    <name evidence="2" type="ORF">AMELA_G00109360</name>
</gene>
<feature type="region of interest" description="Disordered" evidence="1">
    <location>
        <begin position="66"/>
        <end position="152"/>
    </location>
</feature>
<comment type="caution">
    <text evidence="2">The sequence shown here is derived from an EMBL/GenBank/DDBJ whole genome shotgun (WGS) entry which is preliminary data.</text>
</comment>
<name>A0A7J6ART4_AMEME</name>
<keyword evidence="3" id="KW-1185">Reference proteome</keyword>
<protein>
    <submittedName>
        <fullName evidence="2">Uncharacterized protein</fullName>
    </submittedName>
</protein>
<proteinExistence type="predicted"/>
<sequence>MPDITEAGAVVGASITHVSEEIDAEGPYADADAFLHFEAGEHGFGAGARVRVHSGRVRAARSVVSAEVNSPNDSAMISPEWDRATRSIDTAEATSPNASPTVNPGRDRATSSIDTAEATSPSASPMVSPGRDRAMRSIDTAEANSPNDSAMGEAVTIEAEAVDKGLLKFGAG</sequence>
<feature type="compositionally biased region" description="Polar residues" evidence="1">
    <location>
        <begin position="110"/>
        <end position="125"/>
    </location>
</feature>
<dbReference type="EMBL" id="JAAGNN010000009">
    <property type="protein sequence ID" value="KAF4084741.1"/>
    <property type="molecule type" value="Genomic_DNA"/>
</dbReference>
<evidence type="ECO:0000313" key="3">
    <source>
        <dbReference type="Proteomes" id="UP000593565"/>
    </source>
</evidence>
<evidence type="ECO:0000313" key="2">
    <source>
        <dbReference type="EMBL" id="KAF4084741.1"/>
    </source>
</evidence>
<feature type="non-terminal residue" evidence="2">
    <location>
        <position position="172"/>
    </location>
</feature>
<evidence type="ECO:0000256" key="1">
    <source>
        <dbReference type="SAM" id="MobiDB-lite"/>
    </source>
</evidence>
<dbReference type="Proteomes" id="UP000593565">
    <property type="component" value="Unassembled WGS sequence"/>
</dbReference>
<organism evidence="2 3">
    <name type="scientific">Ameiurus melas</name>
    <name type="common">Black bullhead</name>
    <name type="synonym">Silurus melas</name>
    <dbReference type="NCBI Taxonomy" id="219545"/>
    <lineage>
        <taxon>Eukaryota</taxon>
        <taxon>Metazoa</taxon>
        <taxon>Chordata</taxon>
        <taxon>Craniata</taxon>
        <taxon>Vertebrata</taxon>
        <taxon>Euteleostomi</taxon>
        <taxon>Actinopterygii</taxon>
        <taxon>Neopterygii</taxon>
        <taxon>Teleostei</taxon>
        <taxon>Ostariophysi</taxon>
        <taxon>Siluriformes</taxon>
        <taxon>Ictaluridae</taxon>
        <taxon>Ameiurus</taxon>
    </lineage>
</organism>
<dbReference type="AlphaFoldDB" id="A0A7J6ART4"/>
<reference evidence="2 3" key="1">
    <citation type="submission" date="2020-02" db="EMBL/GenBank/DDBJ databases">
        <title>A chromosome-scale genome assembly of the black bullhead catfish (Ameiurus melas).</title>
        <authorList>
            <person name="Wen M."/>
            <person name="Zham M."/>
            <person name="Cabau C."/>
            <person name="Klopp C."/>
            <person name="Donnadieu C."/>
            <person name="Roques C."/>
            <person name="Bouchez O."/>
            <person name="Lampietro C."/>
            <person name="Jouanno E."/>
            <person name="Herpin A."/>
            <person name="Louis A."/>
            <person name="Berthelot C."/>
            <person name="Parey E."/>
            <person name="Roest-Crollius H."/>
            <person name="Braasch I."/>
            <person name="Postlethwait J."/>
            <person name="Robinson-Rechavi M."/>
            <person name="Echchiki A."/>
            <person name="Begum T."/>
            <person name="Montfort J."/>
            <person name="Schartl M."/>
            <person name="Bobe J."/>
            <person name="Guiguen Y."/>
        </authorList>
    </citation>
    <scope>NUCLEOTIDE SEQUENCE [LARGE SCALE GENOMIC DNA]</scope>
    <source>
        <strain evidence="2">M_S1</strain>
        <tissue evidence="2">Blood</tissue>
    </source>
</reference>
<feature type="compositionally biased region" description="Polar residues" evidence="1">
    <location>
        <begin position="92"/>
        <end position="102"/>
    </location>
</feature>
<accession>A0A7J6ART4</accession>